<proteinExistence type="predicted"/>
<dbReference type="AlphaFoldDB" id="A0A8T1EA43"/>
<name>A0A8T1EA43_9STRA</name>
<sequence length="182" mass="19561">MDVPSTTSTSWYKFHQFYYLNELFTDMGNVRRHSTLLKFKAMHEPRPQVVRRSAATHQIGYGPGGADGLGLGFAVAVAVAHGRGSDDLSGVTVCTDLPVASPLLDLAAALVTDYELALGTNLRPTDGVTKQLTDLAVTLSTDQAAMLVTGWVTRFMDIAALVPHFVWLLTDLATLATDLVVA</sequence>
<reference evidence="1" key="1">
    <citation type="submission" date="2018-10" db="EMBL/GenBank/DDBJ databases">
        <title>Effector identification in a new, highly contiguous assembly of the strawberry crown rot pathogen Phytophthora cactorum.</title>
        <authorList>
            <person name="Armitage A.D."/>
            <person name="Nellist C.F."/>
            <person name="Bates H."/>
            <person name="Vickerstaff R.J."/>
            <person name="Harrison R.J."/>
        </authorList>
    </citation>
    <scope>NUCLEOTIDE SEQUENCE</scope>
    <source>
        <strain evidence="1">4040</strain>
    </source>
</reference>
<gene>
    <name evidence="1" type="ORF">PC117_g6032</name>
</gene>
<dbReference type="VEuPathDB" id="FungiDB:PC110_g17671"/>
<accession>A0A8T1EA43</accession>
<dbReference type="Proteomes" id="UP000736787">
    <property type="component" value="Unassembled WGS sequence"/>
</dbReference>
<protein>
    <submittedName>
        <fullName evidence="1">Uncharacterized protein</fullName>
    </submittedName>
</protein>
<organism evidence="1 2">
    <name type="scientific">Phytophthora cactorum</name>
    <dbReference type="NCBI Taxonomy" id="29920"/>
    <lineage>
        <taxon>Eukaryota</taxon>
        <taxon>Sar</taxon>
        <taxon>Stramenopiles</taxon>
        <taxon>Oomycota</taxon>
        <taxon>Peronosporomycetes</taxon>
        <taxon>Peronosporales</taxon>
        <taxon>Peronosporaceae</taxon>
        <taxon>Phytophthora</taxon>
    </lineage>
</organism>
<dbReference type="EMBL" id="RCMK01000111">
    <property type="protein sequence ID" value="KAG2948407.1"/>
    <property type="molecule type" value="Genomic_DNA"/>
</dbReference>
<evidence type="ECO:0000313" key="1">
    <source>
        <dbReference type="EMBL" id="KAG2948407.1"/>
    </source>
</evidence>
<comment type="caution">
    <text evidence="1">The sequence shown here is derived from an EMBL/GenBank/DDBJ whole genome shotgun (WGS) entry which is preliminary data.</text>
</comment>
<evidence type="ECO:0000313" key="2">
    <source>
        <dbReference type="Proteomes" id="UP000736787"/>
    </source>
</evidence>